<dbReference type="Proteomes" id="UP000288216">
    <property type="component" value="Unassembled WGS sequence"/>
</dbReference>
<feature type="non-terminal residue" evidence="1">
    <location>
        <position position="1"/>
    </location>
</feature>
<evidence type="ECO:0000313" key="2">
    <source>
        <dbReference type="Proteomes" id="UP000288216"/>
    </source>
</evidence>
<organism evidence="1 2">
    <name type="scientific">Scyliorhinus torazame</name>
    <name type="common">Cloudy catshark</name>
    <name type="synonym">Catulus torazame</name>
    <dbReference type="NCBI Taxonomy" id="75743"/>
    <lineage>
        <taxon>Eukaryota</taxon>
        <taxon>Metazoa</taxon>
        <taxon>Chordata</taxon>
        <taxon>Craniata</taxon>
        <taxon>Vertebrata</taxon>
        <taxon>Chondrichthyes</taxon>
        <taxon>Elasmobranchii</taxon>
        <taxon>Galeomorphii</taxon>
        <taxon>Galeoidea</taxon>
        <taxon>Carcharhiniformes</taxon>
        <taxon>Scyliorhinidae</taxon>
        <taxon>Scyliorhinus</taxon>
    </lineage>
</organism>
<sequence>PVHHGEDEVIRDGAGGVIISESSFGASPHIYQDPTFRNDWNENHGRSQDMNRMPHYESFEKTFEGVRNNYSQK</sequence>
<gene>
    <name evidence="1" type="ORF">scyTo_0022036</name>
</gene>
<dbReference type="OrthoDB" id="10409039at2759"/>
<name>A0A401QB51_SCYTO</name>
<proteinExistence type="predicted"/>
<reference evidence="1 2" key="1">
    <citation type="journal article" date="2018" name="Nat. Ecol. Evol.">
        <title>Shark genomes provide insights into elasmobranch evolution and the origin of vertebrates.</title>
        <authorList>
            <person name="Hara Y"/>
            <person name="Yamaguchi K"/>
            <person name="Onimaru K"/>
            <person name="Kadota M"/>
            <person name="Koyanagi M"/>
            <person name="Keeley SD"/>
            <person name="Tatsumi K"/>
            <person name="Tanaka K"/>
            <person name="Motone F"/>
            <person name="Kageyama Y"/>
            <person name="Nozu R"/>
            <person name="Adachi N"/>
            <person name="Nishimura O"/>
            <person name="Nakagawa R"/>
            <person name="Tanegashima C"/>
            <person name="Kiyatake I"/>
            <person name="Matsumoto R"/>
            <person name="Murakumo K"/>
            <person name="Nishida K"/>
            <person name="Terakita A"/>
            <person name="Kuratani S"/>
            <person name="Sato K"/>
            <person name="Hyodo S Kuraku.S."/>
        </authorList>
    </citation>
    <scope>NUCLEOTIDE SEQUENCE [LARGE SCALE GENOMIC DNA]</scope>
</reference>
<evidence type="ECO:0000313" key="1">
    <source>
        <dbReference type="EMBL" id="GCB82609.1"/>
    </source>
</evidence>
<dbReference type="EMBL" id="BFAA01020938">
    <property type="protein sequence ID" value="GCB82609.1"/>
    <property type="molecule type" value="Genomic_DNA"/>
</dbReference>
<keyword evidence="2" id="KW-1185">Reference proteome</keyword>
<comment type="caution">
    <text evidence="1">The sequence shown here is derived from an EMBL/GenBank/DDBJ whole genome shotgun (WGS) entry which is preliminary data.</text>
</comment>
<accession>A0A401QB51</accession>
<protein>
    <submittedName>
        <fullName evidence="1">Uncharacterized protein</fullName>
    </submittedName>
</protein>
<dbReference type="AlphaFoldDB" id="A0A401QB51"/>